<keyword evidence="9" id="KW-1185">Reference proteome</keyword>
<dbReference type="GO" id="GO:0016787">
    <property type="term" value="F:hydrolase activity"/>
    <property type="evidence" value="ECO:0007669"/>
    <property type="project" value="UniProtKB-KW"/>
</dbReference>
<dbReference type="OrthoDB" id="211933at2"/>
<comment type="caution">
    <text evidence="8">The sequence shown here is derived from an EMBL/GenBank/DDBJ whole genome shotgun (WGS) entry which is preliminary data.</text>
</comment>
<protein>
    <recommendedName>
        <fullName evidence="10">PIN domain-containing protein</fullName>
    </recommendedName>
</protein>
<feature type="domain" description="VapC50 C-terminal" evidence="7">
    <location>
        <begin position="134"/>
        <end position="186"/>
    </location>
</feature>
<dbReference type="GO" id="GO:0004518">
    <property type="term" value="F:nuclease activity"/>
    <property type="evidence" value="ECO:0007669"/>
    <property type="project" value="UniProtKB-KW"/>
</dbReference>
<evidence type="ECO:0008006" key="10">
    <source>
        <dbReference type="Google" id="ProtNLM"/>
    </source>
</evidence>
<name>A0A1X1YCM6_9MYCO</name>
<reference evidence="8 9" key="1">
    <citation type="submission" date="2016-01" db="EMBL/GenBank/DDBJ databases">
        <title>The new phylogeny of the genus Mycobacterium.</title>
        <authorList>
            <person name="Tarcisio F."/>
            <person name="Conor M."/>
            <person name="Antonella G."/>
            <person name="Elisabetta G."/>
            <person name="Giulia F.S."/>
            <person name="Sara T."/>
            <person name="Anna F."/>
            <person name="Clotilde B."/>
            <person name="Roberto B."/>
            <person name="Veronica D.S."/>
            <person name="Fabio R."/>
            <person name="Monica P."/>
            <person name="Olivier J."/>
            <person name="Enrico T."/>
            <person name="Nicola S."/>
        </authorList>
    </citation>
    <scope>NUCLEOTIDE SEQUENCE [LARGE SCALE GENOMIC DNA]</scope>
    <source>
        <strain evidence="8 9">DSM 45394</strain>
    </source>
</reference>
<accession>A0A1X1YCM6</accession>
<dbReference type="InterPro" id="IPR029060">
    <property type="entry name" value="PIN-like_dom_sf"/>
</dbReference>
<dbReference type="RefSeq" id="WP_085266042.1">
    <property type="nucleotide sequence ID" value="NZ_JACKVG010000031.1"/>
</dbReference>
<keyword evidence="4" id="KW-0378">Hydrolase</keyword>
<dbReference type="InterPro" id="IPR058652">
    <property type="entry name" value="VapC50_C"/>
</dbReference>
<proteinExistence type="predicted"/>
<gene>
    <name evidence="8" type="ORF">AWC16_18350</name>
</gene>
<keyword evidence="1" id="KW-1277">Toxin-antitoxin system</keyword>
<sequence length="193" mass="21708">MGASTTIVLPDANVLYSRTLRDWLALCHLEVDGWFDVRWTEDIMAEVVYRLRRDKPLASDRQIAGVRDRLVEVFSSGRIAGYAIDSNMSYPDIFDAHLHAAAVHGDVDIVITADKGFVALADQIDELPYEVHSPDTFFCLLDDLDPGAVQAVTQKQLDYWMIRTGQFNLCAHLERAGTPQFAERVRLHLQGSC</sequence>
<evidence type="ECO:0000259" key="7">
    <source>
        <dbReference type="Pfam" id="PF26343"/>
    </source>
</evidence>
<dbReference type="SUPFAM" id="SSF88723">
    <property type="entry name" value="PIN domain-like"/>
    <property type="match status" value="1"/>
</dbReference>
<dbReference type="Pfam" id="PF26343">
    <property type="entry name" value="VapC50_C"/>
    <property type="match status" value="1"/>
</dbReference>
<dbReference type="Pfam" id="PF13470">
    <property type="entry name" value="PIN_3"/>
    <property type="match status" value="1"/>
</dbReference>
<dbReference type="STRING" id="1108812.AWC16_18350"/>
<dbReference type="AlphaFoldDB" id="A0A1X1YCM6"/>
<evidence type="ECO:0000256" key="2">
    <source>
        <dbReference type="ARBA" id="ARBA00022722"/>
    </source>
</evidence>
<evidence type="ECO:0000256" key="1">
    <source>
        <dbReference type="ARBA" id="ARBA00022649"/>
    </source>
</evidence>
<evidence type="ECO:0000313" key="9">
    <source>
        <dbReference type="Proteomes" id="UP000193866"/>
    </source>
</evidence>
<dbReference type="EMBL" id="LQPG01000033">
    <property type="protein sequence ID" value="ORW08858.1"/>
    <property type="molecule type" value="Genomic_DNA"/>
</dbReference>
<keyword evidence="5" id="KW-0460">Magnesium</keyword>
<evidence type="ECO:0000313" key="8">
    <source>
        <dbReference type="EMBL" id="ORW08858.1"/>
    </source>
</evidence>
<dbReference type="GO" id="GO:0046872">
    <property type="term" value="F:metal ion binding"/>
    <property type="evidence" value="ECO:0007669"/>
    <property type="project" value="UniProtKB-KW"/>
</dbReference>
<keyword evidence="3" id="KW-0479">Metal-binding</keyword>
<evidence type="ECO:0000256" key="4">
    <source>
        <dbReference type="ARBA" id="ARBA00022801"/>
    </source>
</evidence>
<dbReference type="Proteomes" id="UP000193866">
    <property type="component" value="Unassembled WGS sequence"/>
</dbReference>
<feature type="domain" description="PIN" evidence="6">
    <location>
        <begin position="9"/>
        <end position="115"/>
    </location>
</feature>
<evidence type="ECO:0000256" key="3">
    <source>
        <dbReference type="ARBA" id="ARBA00022723"/>
    </source>
</evidence>
<dbReference type="InterPro" id="IPR002716">
    <property type="entry name" value="PIN_dom"/>
</dbReference>
<keyword evidence="2" id="KW-0540">Nuclease</keyword>
<evidence type="ECO:0000259" key="6">
    <source>
        <dbReference type="Pfam" id="PF13470"/>
    </source>
</evidence>
<organism evidence="8 9">
    <name type="scientific">Mycolicibacter longobardus</name>
    <dbReference type="NCBI Taxonomy" id="1108812"/>
    <lineage>
        <taxon>Bacteria</taxon>
        <taxon>Bacillati</taxon>
        <taxon>Actinomycetota</taxon>
        <taxon>Actinomycetes</taxon>
        <taxon>Mycobacteriales</taxon>
        <taxon>Mycobacteriaceae</taxon>
        <taxon>Mycolicibacter</taxon>
    </lineage>
</organism>
<evidence type="ECO:0000256" key="5">
    <source>
        <dbReference type="ARBA" id="ARBA00022842"/>
    </source>
</evidence>